<keyword evidence="3" id="KW-1185">Reference proteome</keyword>
<dbReference type="EMBL" id="CP032419">
    <property type="protein sequence ID" value="AYC31061.1"/>
    <property type="molecule type" value="Genomic_DNA"/>
</dbReference>
<dbReference type="OrthoDB" id="6925249at2"/>
<name>A0A385YX93_9PSED</name>
<feature type="compositionally biased region" description="Basic and acidic residues" evidence="1">
    <location>
        <begin position="40"/>
        <end position="65"/>
    </location>
</feature>
<feature type="region of interest" description="Disordered" evidence="1">
    <location>
        <begin position="1"/>
        <end position="65"/>
    </location>
</feature>
<organism evidence="2 3">
    <name type="scientific">Pseudomonas cavernae</name>
    <dbReference type="NCBI Taxonomy" id="2320867"/>
    <lineage>
        <taxon>Bacteria</taxon>
        <taxon>Pseudomonadati</taxon>
        <taxon>Pseudomonadota</taxon>
        <taxon>Gammaproteobacteria</taxon>
        <taxon>Pseudomonadales</taxon>
        <taxon>Pseudomonadaceae</taxon>
        <taxon>Pseudomonas</taxon>
    </lineage>
</organism>
<reference evidence="3" key="1">
    <citation type="submission" date="2018-09" db="EMBL/GenBank/DDBJ databases">
        <authorList>
            <person name="Zhu H."/>
        </authorList>
    </citation>
    <scope>NUCLEOTIDE SEQUENCE [LARGE SCALE GENOMIC DNA]</scope>
    <source>
        <strain evidence="3">K2W31S-8</strain>
    </source>
</reference>
<evidence type="ECO:0000256" key="1">
    <source>
        <dbReference type="SAM" id="MobiDB-lite"/>
    </source>
</evidence>
<protein>
    <submittedName>
        <fullName evidence="2">Uncharacterized protein</fullName>
    </submittedName>
</protein>
<proteinExistence type="predicted"/>
<gene>
    <name evidence="2" type="ORF">D3880_01065</name>
</gene>
<evidence type="ECO:0000313" key="3">
    <source>
        <dbReference type="Proteomes" id="UP000265560"/>
    </source>
</evidence>
<dbReference type="AlphaFoldDB" id="A0A385YX93"/>
<dbReference type="KEGG" id="pcav:D3880_01065"/>
<dbReference type="Proteomes" id="UP000265560">
    <property type="component" value="Chromosome"/>
</dbReference>
<evidence type="ECO:0000313" key="2">
    <source>
        <dbReference type="EMBL" id="AYC31061.1"/>
    </source>
</evidence>
<accession>A0A385YX93</accession>
<sequence>MSGRAAHGPVPKVGSGHSQRGGYASIRPPRKTHPWPMKRAQGDHESFESSADDPLRPDRRAEDPG</sequence>